<gene>
    <name evidence="2" type="ORF">VP01_130g4</name>
</gene>
<evidence type="ECO:0000313" key="2">
    <source>
        <dbReference type="EMBL" id="KNZ62126.1"/>
    </source>
</evidence>
<organism evidence="2 3">
    <name type="scientific">Puccinia sorghi</name>
    <dbReference type="NCBI Taxonomy" id="27349"/>
    <lineage>
        <taxon>Eukaryota</taxon>
        <taxon>Fungi</taxon>
        <taxon>Dikarya</taxon>
        <taxon>Basidiomycota</taxon>
        <taxon>Pucciniomycotina</taxon>
        <taxon>Pucciniomycetes</taxon>
        <taxon>Pucciniales</taxon>
        <taxon>Pucciniaceae</taxon>
        <taxon>Puccinia</taxon>
    </lineage>
</organism>
<evidence type="ECO:0000313" key="3">
    <source>
        <dbReference type="Proteomes" id="UP000037035"/>
    </source>
</evidence>
<proteinExistence type="predicted"/>
<accession>A0A0L6VMW6</accession>
<feature type="transmembrane region" description="Helical" evidence="1">
    <location>
        <begin position="552"/>
        <end position="573"/>
    </location>
</feature>
<comment type="caution">
    <text evidence="2">The sequence shown here is derived from an EMBL/GenBank/DDBJ whole genome shotgun (WGS) entry which is preliminary data.</text>
</comment>
<sequence>MLFRHRTGCVCGVVYLFFIRNFSFTQITLIFHSYFACKYKNILVYNPSCKCLKKKKMNLNQSTMPVTCQQHSPNSFIFSVFLSSFFYSLSNKCFGFCNLFSVIDNFETSIFFLLSLIYTPSFSKNKVAILYDKPLHMQRMSCGKYSQKAKSTHDSTLHCISGGDRIEGKQLHYKENVLVGYRLHWRTCIVTRKPAHHGIICPQHSIFPSGHNPSLVFSPAEIAQNYLKKRLSSHLYLELPHSLTQASHHPLLNLFLAGEPVKFIRYYLQEFIRGCRMIGIIITAKKITTRKYQGLWKGFLILLSLKPKPYTRPRPQPGSCKGGIPNGWCVQIKSCKISCILNSFYSVFILKDCMTSVQQYSFNAVLECELKSLRSLKSLNLETHHHHKQHKPILLQTHTHFLLFQASPHKQHPRSIPNCTQGSISFNNSAHGPYLLTQRSQGQGPAPHILVLSIPALLHYCHHVSTQKPSYFLSLVNLNTCQVFLSGHLGKIHGFLFAWNSFSNCGPPLQRRLAQLTAVDMQHAPAKLLQRTMLKYDKWQIIGCAVTFTSAIYRHGMIIMFFFLFFSMTIISFPDHFGQGNLLVLSDTNSQVNLPSATLLIWIKSLFWQGNQHNAKGFSTNKKKHSFLAQNNLQLTVNFGYVPDPLYLVCSRYDLDGFTCSLLLMDIGHVKTCPLTINKNGIN</sequence>
<keyword evidence="3" id="KW-1185">Reference proteome</keyword>
<protein>
    <submittedName>
        <fullName evidence="2">Uncharacterized protein</fullName>
    </submittedName>
</protein>
<reference evidence="2 3" key="1">
    <citation type="submission" date="2015-08" db="EMBL/GenBank/DDBJ databases">
        <title>Next Generation Sequencing and Analysis of the Genome of Puccinia sorghi L Schw, the Causal Agent of Maize Common Rust.</title>
        <authorList>
            <person name="Rochi L."/>
            <person name="Burguener G."/>
            <person name="Darino M."/>
            <person name="Turjanski A."/>
            <person name="Kreff E."/>
            <person name="Dieguez M.J."/>
            <person name="Sacco F."/>
        </authorList>
    </citation>
    <scope>NUCLEOTIDE SEQUENCE [LARGE SCALE GENOMIC DNA]</scope>
    <source>
        <strain evidence="2 3">RO10H11247</strain>
    </source>
</reference>
<dbReference type="Proteomes" id="UP000037035">
    <property type="component" value="Unassembled WGS sequence"/>
</dbReference>
<dbReference type="AlphaFoldDB" id="A0A0L6VMW6"/>
<name>A0A0L6VMW6_9BASI</name>
<evidence type="ECO:0000256" key="1">
    <source>
        <dbReference type="SAM" id="Phobius"/>
    </source>
</evidence>
<dbReference type="VEuPathDB" id="FungiDB:VP01_130g4"/>
<keyword evidence="1" id="KW-0472">Membrane</keyword>
<dbReference type="EMBL" id="LAVV01003444">
    <property type="protein sequence ID" value="KNZ62126.1"/>
    <property type="molecule type" value="Genomic_DNA"/>
</dbReference>
<keyword evidence="1" id="KW-1133">Transmembrane helix</keyword>
<keyword evidence="1" id="KW-0812">Transmembrane</keyword>
<feature type="transmembrane region" description="Helical" evidence="1">
    <location>
        <begin position="12"/>
        <end position="35"/>
    </location>
</feature>